<dbReference type="Proteomes" id="UP000035009">
    <property type="component" value="Unassembled WGS sequence"/>
</dbReference>
<proteinExistence type="predicted"/>
<accession>M3UXD1</accession>
<dbReference type="OrthoDB" id="143162at2"/>
<reference evidence="1 2" key="1">
    <citation type="submission" date="2013-02" db="EMBL/GenBank/DDBJ databases">
        <title>Whole genome shotgun sequence of Gordonia malaquae NBRC 108250.</title>
        <authorList>
            <person name="Yoshida I."/>
            <person name="Hosoyama A."/>
            <person name="Tsuchikane K."/>
            <person name="Ando Y."/>
            <person name="Baba S."/>
            <person name="Ohji S."/>
            <person name="Hamada M."/>
            <person name="Tamura T."/>
            <person name="Yamazoe A."/>
            <person name="Yamazaki S."/>
            <person name="Fujita N."/>
        </authorList>
    </citation>
    <scope>NUCLEOTIDE SEQUENCE [LARGE SCALE GENOMIC DNA]</scope>
    <source>
        <strain evidence="1 2">NBRC 108250</strain>
    </source>
</reference>
<evidence type="ECO:0000313" key="1">
    <source>
        <dbReference type="EMBL" id="GAC80392.1"/>
    </source>
</evidence>
<dbReference type="STRING" id="410332.SAMN04488550_0247"/>
<comment type="caution">
    <text evidence="1">The sequence shown here is derived from an EMBL/GenBank/DDBJ whole genome shotgun (WGS) entry which is preliminary data.</text>
</comment>
<name>M3UXD1_GORML</name>
<protein>
    <recommendedName>
        <fullName evidence="3">ESX-1 scaffolding and assembly protein SaeC</fullName>
    </recommendedName>
</protein>
<dbReference type="EMBL" id="BAOP01000017">
    <property type="protein sequence ID" value="GAC80392.1"/>
    <property type="molecule type" value="Genomic_DNA"/>
</dbReference>
<organism evidence="1 2">
    <name type="scientific">Gordonia malaquae NBRC 108250</name>
    <dbReference type="NCBI Taxonomy" id="1223542"/>
    <lineage>
        <taxon>Bacteria</taxon>
        <taxon>Bacillati</taxon>
        <taxon>Actinomycetota</taxon>
        <taxon>Actinomycetes</taxon>
        <taxon>Mycobacteriales</taxon>
        <taxon>Gordoniaceae</taxon>
        <taxon>Gordonia</taxon>
    </lineage>
</organism>
<dbReference type="AlphaFoldDB" id="M3UXD1"/>
<evidence type="ECO:0000313" key="2">
    <source>
        <dbReference type="Proteomes" id="UP000035009"/>
    </source>
</evidence>
<evidence type="ECO:0008006" key="3">
    <source>
        <dbReference type="Google" id="ProtNLM"/>
    </source>
</evidence>
<keyword evidence="2" id="KW-1185">Reference proteome</keyword>
<gene>
    <name evidence="1" type="ORF">GM1_017_00500</name>
</gene>
<sequence length="395" mass="43859">MTGPVFPQTKCPRCFHPLPYDVYAWTLKSPETTGIDDTATAYTGHTVTMGEVHTERVPPNDPNWTLLPASVDASDVDEVCPNCHYVLLPRWRAGHATCIAMAGARFTGKTVYIAVLIKQLQRLAEQYNEVVQPADQMTRERFRTHYEQPLYEEQGVASPTASATSFAHHPLIFNIGIWNGQTRYLVIRDVAGEDLENPQNVSGPVLEFFSRADSVFFLFDPLRVKEIAAELQDMIPIPELGGDPREVLDTVLSFVGDGTPSIAVILSKFDAFQKLAEVENGKWSSAMGNAGAAYNRDPGLIARQYDHVDGQLVDAEVRSLLQRLGAGPRLRNIRNNVTGQYYNHRFFVVSALGESPSGDKLHRNGISSFRCSDPVRWILAGSGALEEQTWGQVRQ</sequence>
<dbReference type="RefSeq" id="WP_008379382.1">
    <property type="nucleotide sequence ID" value="NZ_BAOP01000017.1"/>
</dbReference>
<dbReference type="eggNOG" id="COG0699">
    <property type="taxonomic scope" value="Bacteria"/>
</dbReference>